<sequence length="123" mass="13120">MRRVICAITTLMFLAGCAEGGPRKYVVFFTPGSTVLDDAAQDVVVHVADETSPGDKVLVEGYSPPVGNLNAEELLAADRVKVVSDELVNKGISASVIVQQPRLANQEDKSVAARRVELEVISP</sequence>
<evidence type="ECO:0000313" key="3">
    <source>
        <dbReference type="Proteomes" id="UP000516349"/>
    </source>
</evidence>
<gene>
    <name evidence="2" type="ORF">JGUZn3_13720</name>
</gene>
<proteinExistence type="predicted"/>
<dbReference type="InterPro" id="IPR006665">
    <property type="entry name" value="OmpA-like"/>
</dbReference>
<dbReference type="KEGG" id="ebla:JGUZn3_13720"/>
<evidence type="ECO:0000259" key="1">
    <source>
        <dbReference type="Pfam" id="PF00691"/>
    </source>
</evidence>
<dbReference type="AlphaFoldDB" id="A0A7H1NS38"/>
<reference evidence="2 3" key="1">
    <citation type="submission" date="2020-08" db="EMBL/GenBank/DDBJ databases">
        <title>Complete genome sequence of Entomobacter blattae G55GP.</title>
        <authorList>
            <person name="Poehlein A."/>
            <person name="Guzman J."/>
            <person name="Daniel R."/>
            <person name="Vilcinskas A."/>
        </authorList>
    </citation>
    <scope>NUCLEOTIDE SEQUENCE [LARGE SCALE GENOMIC DNA]</scope>
    <source>
        <strain evidence="2 3">G55GP</strain>
    </source>
</reference>
<dbReference type="RefSeq" id="WP_203412848.1">
    <property type="nucleotide sequence ID" value="NZ_CP060244.1"/>
</dbReference>
<protein>
    <recommendedName>
        <fullName evidence="1">OmpA-like domain-containing protein</fullName>
    </recommendedName>
</protein>
<feature type="domain" description="OmpA-like" evidence="1">
    <location>
        <begin position="28"/>
        <end position="97"/>
    </location>
</feature>
<dbReference type="EMBL" id="CP060244">
    <property type="protein sequence ID" value="QNT78598.1"/>
    <property type="molecule type" value="Genomic_DNA"/>
</dbReference>
<accession>A0A7H1NS38</accession>
<dbReference type="Proteomes" id="UP000516349">
    <property type="component" value="Chromosome"/>
</dbReference>
<keyword evidence="3" id="KW-1185">Reference proteome</keyword>
<evidence type="ECO:0000313" key="2">
    <source>
        <dbReference type="EMBL" id="QNT78598.1"/>
    </source>
</evidence>
<dbReference type="SUPFAM" id="SSF103088">
    <property type="entry name" value="OmpA-like"/>
    <property type="match status" value="1"/>
</dbReference>
<dbReference type="PROSITE" id="PS51257">
    <property type="entry name" value="PROKAR_LIPOPROTEIN"/>
    <property type="match status" value="1"/>
</dbReference>
<dbReference type="InterPro" id="IPR036737">
    <property type="entry name" value="OmpA-like_sf"/>
</dbReference>
<dbReference type="Gene3D" id="3.30.1330.60">
    <property type="entry name" value="OmpA-like domain"/>
    <property type="match status" value="1"/>
</dbReference>
<dbReference type="Pfam" id="PF00691">
    <property type="entry name" value="OmpA"/>
    <property type="match status" value="1"/>
</dbReference>
<name>A0A7H1NS38_9PROT</name>
<organism evidence="2 3">
    <name type="scientific">Entomobacter blattae</name>
    <dbReference type="NCBI Taxonomy" id="2762277"/>
    <lineage>
        <taxon>Bacteria</taxon>
        <taxon>Pseudomonadati</taxon>
        <taxon>Pseudomonadota</taxon>
        <taxon>Alphaproteobacteria</taxon>
        <taxon>Acetobacterales</taxon>
        <taxon>Acetobacteraceae</taxon>
        <taxon>Entomobacter</taxon>
    </lineage>
</organism>